<keyword evidence="6 7" id="KW-0975">Bacterial flagellum</keyword>
<sequence>MSSTFFGFNVAVSGLHASQRALYVTGHNISNANTEGYSRQRLEVKPGNPLPIPNSEGMLGTGVDTDKVIQIRDGFLDFKYRTENQNLGEWEARQEILESLELVMNEPSDSGMREVMDEFFESLQTLSSNPEDQTVRALVREKAIAFTTTVNRMGNQLREMQEDLDFNVRATVDQINGYGKSIAALNDQIFRAELDGSNANDLRDQRNLLLDKLSELTDIQTIEDGQGKMQVLIGGTQLVNHDRSKELVCEDRKVLNNDTDVPNLGEVVWDDGAKINITTGKLKALMDGRDNIDGDKKGVPYYIERLNEFTSVLADEINEVHEKGYGLNGDTGIKFFEYDPNYPSNTIKISDDIDGDLNKIAASSTKEGLPGDGKNILEMNKLKDKADMFKWGKPGDFMNSLISNLGVDAAQAKNMSINQTVLVEETNRKRQSVSGVSLDEEMSNMVRFQQSYNANARMITTMNEMLDTIINRMGV</sequence>
<dbReference type="OrthoDB" id="9802553at2"/>
<evidence type="ECO:0000256" key="2">
    <source>
        <dbReference type="ARBA" id="ARBA00004613"/>
    </source>
</evidence>
<evidence type="ECO:0000256" key="7">
    <source>
        <dbReference type="RuleBase" id="RU362065"/>
    </source>
</evidence>
<dbReference type="RefSeq" id="WP_095133749.1">
    <property type="nucleotide sequence ID" value="NZ_NIBG01000008.1"/>
</dbReference>
<dbReference type="EMBL" id="NIBG01000008">
    <property type="protein sequence ID" value="PAB59369.1"/>
    <property type="molecule type" value="Genomic_DNA"/>
</dbReference>
<evidence type="ECO:0000313" key="12">
    <source>
        <dbReference type="Proteomes" id="UP000216024"/>
    </source>
</evidence>
<comment type="similarity">
    <text evidence="3 7">Belongs to the flagella basal body rod proteins family.</text>
</comment>
<evidence type="ECO:0000259" key="10">
    <source>
        <dbReference type="Pfam" id="PF22638"/>
    </source>
</evidence>
<dbReference type="Proteomes" id="UP000216024">
    <property type="component" value="Unassembled WGS sequence"/>
</dbReference>
<dbReference type="PANTHER" id="PTHR30033">
    <property type="entry name" value="FLAGELLAR HOOK-ASSOCIATED PROTEIN 1"/>
    <property type="match status" value="1"/>
</dbReference>
<feature type="domain" description="Flagellar basal body rod protein N-terminal" evidence="8">
    <location>
        <begin position="8"/>
        <end position="37"/>
    </location>
</feature>
<keyword evidence="11" id="KW-0282">Flagellum</keyword>
<proteinExistence type="inferred from homology"/>
<accession>A0A267MIG9</accession>
<dbReference type="GO" id="GO:0044780">
    <property type="term" value="P:bacterial-type flagellum assembly"/>
    <property type="evidence" value="ECO:0007669"/>
    <property type="project" value="InterPro"/>
</dbReference>
<dbReference type="Pfam" id="PF06429">
    <property type="entry name" value="Flg_bbr_C"/>
    <property type="match status" value="1"/>
</dbReference>
<comment type="subcellular location">
    <subcellularLocation>
        <location evidence="1 7">Bacterial flagellum</location>
    </subcellularLocation>
    <subcellularLocation>
        <location evidence="2 7">Secreted</location>
    </subcellularLocation>
</comment>
<evidence type="ECO:0000313" key="11">
    <source>
        <dbReference type="EMBL" id="PAB59369.1"/>
    </source>
</evidence>
<dbReference type="InterPro" id="IPR001444">
    <property type="entry name" value="Flag_bb_rod_N"/>
</dbReference>
<dbReference type="InterPro" id="IPR010930">
    <property type="entry name" value="Flg_bb/hook_C_dom"/>
</dbReference>
<reference evidence="11 12" key="1">
    <citation type="submission" date="2017-06" db="EMBL/GenBank/DDBJ databases">
        <title>Draft genome sequence of anaerobic fermentative bacterium Anaeromicrobium sediminis DY2726D isolated from West Pacific Ocean sediments.</title>
        <authorList>
            <person name="Zeng X."/>
        </authorList>
    </citation>
    <scope>NUCLEOTIDE SEQUENCE [LARGE SCALE GENOMIC DNA]</scope>
    <source>
        <strain evidence="11 12">DY2726D</strain>
    </source>
</reference>
<keyword evidence="11" id="KW-0969">Cilium</keyword>
<gene>
    <name evidence="7" type="primary">flgK</name>
    <name evidence="11" type="ORF">CCE28_10950</name>
</gene>
<dbReference type="Pfam" id="PF22638">
    <property type="entry name" value="FlgK_D1"/>
    <property type="match status" value="1"/>
</dbReference>
<dbReference type="PRINTS" id="PR01005">
    <property type="entry name" value="FLGHOOKAP1"/>
</dbReference>
<evidence type="ECO:0000259" key="9">
    <source>
        <dbReference type="Pfam" id="PF06429"/>
    </source>
</evidence>
<keyword evidence="5 7" id="KW-0964">Secreted</keyword>
<feature type="domain" description="Flagellar hook-associated protein FlgK helical" evidence="10">
    <location>
        <begin position="98"/>
        <end position="336"/>
    </location>
</feature>
<protein>
    <recommendedName>
        <fullName evidence="4 7">Flagellar hook-associated protein 1</fullName>
        <shortName evidence="7">HAP1</shortName>
    </recommendedName>
</protein>
<dbReference type="GO" id="GO:0009424">
    <property type="term" value="C:bacterial-type flagellum hook"/>
    <property type="evidence" value="ECO:0007669"/>
    <property type="project" value="UniProtKB-UniRule"/>
</dbReference>
<comment type="caution">
    <text evidence="11">The sequence shown here is derived from an EMBL/GenBank/DDBJ whole genome shotgun (WGS) entry which is preliminary data.</text>
</comment>
<keyword evidence="12" id="KW-1185">Reference proteome</keyword>
<dbReference type="AlphaFoldDB" id="A0A267MIG9"/>
<name>A0A267MIG9_9FIRM</name>
<evidence type="ECO:0000256" key="6">
    <source>
        <dbReference type="ARBA" id="ARBA00023143"/>
    </source>
</evidence>
<evidence type="ECO:0000256" key="3">
    <source>
        <dbReference type="ARBA" id="ARBA00009677"/>
    </source>
</evidence>
<organism evidence="11 12">
    <name type="scientific">Anaeromicrobium sediminis</name>
    <dbReference type="NCBI Taxonomy" id="1478221"/>
    <lineage>
        <taxon>Bacteria</taxon>
        <taxon>Bacillati</taxon>
        <taxon>Bacillota</taxon>
        <taxon>Clostridia</taxon>
        <taxon>Peptostreptococcales</taxon>
        <taxon>Thermotaleaceae</taxon>
        <taxon>Anaeromicrobium</taxon>
    </lineage>
</organism>
<dbReference type="GO" id="GO:0005198">
    <property type="term" value="F:structural molecule activity"/>
    <property type="evidence" value="ECO:0007669"/>
    <property type="project" value="UniProtKB-UniRule"/>
</dbReference>
<evidence type="ECO:0000256" key="4">
    <source>
        <dbReference type="ARBA" id="ARBA00016244"/>
    </source>
</evidence>
<evidence type="ECO:0000259" key="8">
    <source>
        <dbReference type="Pfam" id="PF00460"/>
    </source>
</evidence>
<evidence type="ECO:0000256" key="1">
    <source>
        <dbReference type="ARBA" id="ARBA00004365"/>
    </source>
</evidence>
<dbReference type="GO" id="GO:0005576">
    <property type="term" value="C:extracellular region"/>
    <property type="evidence" value="ECO:0007669"/>
    <property type="project" value="UniProtKB-SubCell"/>
</dbReference>
<keyword evidence="11" id="KW-0966">Cell projection</keyword>
<dbReference type="InterPro" id="IPR053927">
    <property type="entry name" value="FlgK_helical"/>
</dbReference>
<dbReference type="SUPFAM" id="SSF64518">
    <property type="entry name" value="Phase 1 flagellin"/>
    <property type="match status" value="1"/>
</dbReference>
<dbReference type="InterPro" id="IPR002371">
    <property type="entry name" value="FlgK"/>
</dbReference>
<evidence type="ECO:0000256" key="5">
    <source>
        <dbReference type="ARBA" id="ARBA00022525"/>
    </source>
</evidence>
<dbReference type="Pfam" id="PF00460">
    <property type="entry name" value="Flg_bb_rod"/>
    <property type="match status" value="1"/>
</dbReference>
<feature type="domain" description="Flagellar basal-body/hook protein C-terminal" evidence="9">
    <location>
        <begin position="433"/>
        <end position="471"/>
    </location>
</feature>
<dbReference type="NCBIfam" id="TIGR02492">
    <property type="entry name" value="flgK_ends"/>
    <property type="match status" value="1"/>
</dbReference>
<dbReference type="PANTHER" id="PTHR30033:SF1">
    <property type="entry name" value="FLAGELLAR HOOK-ASSOCIATED PROTEIN 1"/>
    <property type="match status" value="1"/>
</dbReference>